<keyword evidence="2" id="KW-1185">Reference proteome</keyword>
<proteinExistence type="predicted"/>
<evidence type="ECO:0000313" key="1">
    <source>
        <dbReference type="EMBL" id="SEA17753.1"/>
    </source>
</evidence>
<dbReference type="AlphaFoldDB" id="A0A1H3Z1M7"/>
<gene>
    <name evidence="1" type="ORF">SAMN05443550_102209</name>
</gene>
<sequence>MKITAIVFSIILGMIKTSPKNSTKESINFNTIEEAPNKI</sequence>
<protein>
    <submittedName>
        <fullName evidence="1">Uncharacterized protein</fullName>
    </submittedName>
</protein>
<name>A0A1H3Z1M7_9SPHI</name>
<evidence type="ECO:0000313" key="2">
    <source>
        <dbReference type="Proteomes" id="UP000198850"/>
    </source>
</evidence>
<dbReference type="STRING" id="425514.SAMN05443550_102209"/>
<dbReference type="EMBL" id="FNRA01000002">
    <property type="protein sequence ID" value="SEA17753.1"/>
    <property type="molecule type" value="Genomic_DNA"/>
</dbReference>
<reference evidence="1 2" key="1">
    <citation type="submission" date="2016-10" db="EMBL/GenBank/DDBJ databases">
        <authorList>
            <person name="de Groot N.N."/>
        </authorList>
    </citation>
    <scope>NUCLEOTIDE SEQUENCE [LARGE SCALE GENOMIC DNA]</scope>
    <source>
        <strain evidence="1 2">DSM 19033</strain>
    </source>
</reference>
<dbReference type="Proteomes" id="UP000198850">
    <property type="component" value="Unassembled WGS sequence"/>
</dbReference>
<organism evidence="1 2">
    <name type="scientific">Pedobacter hartonius</name>
    <dbReference type="NCBI Taxonomy" id="425514"/>
    <lineage>
        <taxon>Bacteria</taxon>
        <taxon>Pseudomonadati</taxon>
        <taxon>Bacteroidota</taxon>
        <taxon>Sphingobacteriia</taxon>
        <taxon>Sphingobacteriales</taxon>
        <taxon>Sphingobacteriaceae</taxon>
        <taxon>Pedobacter</taxon>
    </lineage>
</organism>
<accession>A0A1H3Z1M7</accession>